<gene>
    <name evidence="2" type="ORF">IAR55_002845</name>
</gene>
<reference evidence="2 3" key="1">
    <citation type="journal article" date="2024" name="bioRxiv">
        <title>Comparative genomics of Cryptococcus and Kwoniella reveals pathogenesis evolution and contrasting karyotype dynamics via intercentromeric recombination or chromosome fusion.</title>
        <authorList>
            <person name="Coelho M.A."/>
            <person name="David-Palma M."/>
            <person name="Shea T."/>
            <person name="Bowers K."/>
            <person name="McGinley-Smith S."/>
            <person name="Mohammad A.W."/>
            <person name="Gnirke A."/>
            <person name="Yurkov A.M."/>
            <person name="Nowrousian M."/>
            <person name="Sun S."/>
            <person name="Cuomo C.A."/>
            <person name="Heitman J."/>
        </authorList>
    </citation>
    <scope>NUCLEOTIDE SEQUENCE [LARGE SCALE GENOMIC DNA]</scope>
    <source>
        <strain evidence="2 3">CBS 13917</strain>
    </source>
</reference>
<dbReference type="Proteomes" id="UP001388673">
    <property type="component" value="Unassembled WGS sequence"/>
</dbReference>
<dbReference type="RefSeq" id="XP_066803457.1">
    <property type="nucleotide sequence ID" value="XM_066945956.1"/>
</dbReference>
<dbReference type="KEGG" id="kne:92180103"/>
<proteinExistence type="predicted"/>
<comment type="caution">
    <text evidence="2">The sequence shown here is derived from an EMBL/GenBank/DDBJ whole genome shotgun (WGS) entry which is preliminary data.</text>
</comment>
<evidence type="ECO:0000313" key="2">
    <source>
        <dbReference type="EMBL" id="KAK8858616.1"/>
    </source>
</evidence>
<organism evidence="2 3">
    <name type="scientific">Kwoniella newhampshirensis</name>
    <dbReference type="NCBI Taxonomy" id="1651941"/>
    <lineage>
        <taxon>Eukaryota</taxon>
        <taxon>Fungi</taxon>
        <taxon>Dikarya</taxon>
        <taxon>Basidiomycota</taxon>
        <taxon>Agaricomycotina</taxon>
        <taxon>Tremellomycetes</taxon>
        <taxon>Tremellales</taxon>
        <taxon>Cryptococcaceae</taxon>
        <taxon>Kwoniella</taxon>
    </lineage>
</organism>
<keyword evidence="3" id="KW-1185">Reference proteome</keyword>
<sequence length="270" mass="29888">MDEAPSRTHDDLDIEIELLSSSLLPAEHLRSSPSTAWPRIVDISSRDSKLSLHVAVQEGYASKDDVTLEVRSAEMGRDEAAQWKTRVVDKMDSWDDDDDYPLYQLLTTHFLPLLAPTSSPSPVPAPVEFTIPNPPPQPYHVLLVSHHLLSSTKRKNLISLSSTLSLTGFSKPGHPGIMYAIGSLPDLEEWVREVKSWNWLALRVRAGPEVVKGESEDMGGKGKENGARGGKGRGDWVELEKISEALEWLRDRGGRERERLLIDVGVGGGK</sequence>
<dbReference type="InterPro" id="IPR017359">
    <property type="entry name" value="Phi-like"/>
</dbReference>
<evidence type="ECO:0000313" key="3">
    <source>
        <dbReference type="Proteomes" id="UP001388673"/>
    </source>
</evidence>
<feature type="region of interest" description="Disordered" evidence="1">
    <location>
        <begin position="212"/>
        <end position="233"/>
    </location>
</feature>
<name>A0AAW0YST8_9TREE</name>
<dbReference type="EMBL" id="JBCAWK010000005">
    <property type="protein sequence ID" value="KAK8858616.1"/>
    <property type="molecule type" value="Genomic_DNA"/>
</dbReference>
<dbReference type="GeneID" id="92180103"/>
<dbReference type="PANTHER" id="PTHR15955">
    <property type="entry name" value="RWD DOMAIN CONTAINING PROTEIN 2"/>
    <property type="match status" value="1"/>
</dbReference>
<dbReference type="PANTHER" id="PTHR15955:SF8">
    <property type="entry name" value="RWD DOMAIN-CONTAINING PROTEIN 2B-RELATED"/>
    <property type="match status" value="1"/>
</dbReference>
<dbReference type="AlphaFoldDB" id="A0AAW0YST8"/>
<accession>A0AAW0YST8</accession>
<evidence type="ECO:0000256" key="1">
    <source>
        <dbReference type="SAM" id="MobiDB-lite"/>
    </source>
</evidence>
<protein>
    <submittedName>
        <fullName evidence="2">Uncharacterized protein</fullName>
    </submittedName>
</protein>